<dbReference type="PANTHER" id="PTHR43584">
    <property type="entry name" value="NUCLEOTIDYL TRANSFERASE"/>
    <property type="match status" value="1"/>
</dbReference>
<dbReference type="CDD" id="cd02523">
    <property type="entry name" value="PC_cytidylyltransferase"/>
    <property type="match status" value="1"/>
</dbReference>
<dbReference type="GO" id="GO:0016779">
    <property type="term" value="F:nucleotidyltransferase activity"/>
    <property type="evidence" value="ECO:0007669"/>
    <property type="project" value="UniProtKB-KW"/>
</dbReference>
<evidence type="ECO:0000256" key="2">
    <source>
        <dbReference type="ARBA" id="ARBA00022695"/>
    </source>
</evidence>
<dbReference type="InterPro" id="IPR017189">
    <property type="entry name" value="CTP-phospocholine_CTT"/>
</dbReference>
<dbReference type="Proteomes" id="UP000269331">
    <property type="component" value="Chromosome"/>
</dbReference>
<dbReference type="GeneID" id="52229918"/>
<accession>A0A2Z5TNU8</accession>
<dbReference type="InterPro" id="IPR050065">
    <property type="entry name" value="GlmU-like"/>
</dbReference>
<dbReference type="RefSeq" id="WP_120171939.1">
    <property type="nucleotide sequence ID" value="NZ_AP018400.1"/>
</dbReference>
<dbReference type="InterPro" id="IPR025877">
    <property type="entry name" value="MobA-like_NTP_Trfase"/>
</dbReference>
<dbReference type="PIRSF" id="PIRSF037382">
    <property type="entry name" value="CCT_LicC"/>
    <property type="match status" value="1"/>
</dbReference>
<sequence length="231" mass="27046">MRAIILAAGMGTRLRPLTLTTPKSLIKIGDETLIERQIRFLKEVNIDEIIVVTGYLSEKFHFLEDKYGVRLVYNDKYDVYNNLYTMYLVREYLRDAYVIDADNYLSKNFLHNTMQQSTYFSAYKTNFKNEWLLKCNFDNLVEEIVVASGEGSILSGVSYWTEEMGILLRDILEVKVEKGEFTDLYWDDLVKNNLSIIKVYKEEIPSNSIFEIDSLEDLECLKRFLSSNEIQ</sequence>
<dbReference type="AlphaFoldDB" id="A0A2Z5TNU8"/>
<keyword evidence="1 4" id="KW-0808">Transferase</keyword>
<proteinExistence type="predicted"/>
<evidence type="ECO:0000256" key="1">
    <source>
        <dbReference type="ARBA" id="ARBA00022679"/>
    </source>
</evidence>
<dbReference type="EMBL" id="AP018400">
    <property type="protein sequence ID" value="BBA92990.1"/>
    <property type="molecule type" value="Genomic_DNA"/>
</dbReference>
<reference evidence="4 5" key="1">
    <citation type="journal article" date="2018" name="Genome Biol. Evol.">
        <title>Complete Genome Sequence of Streptococcus ruminantium sp. nov. GUT-187T (=DSM 104980T =JCM 31869T), the Type Strain of S. ruminantium, and Comparison with Genome Sequences of Streptococcus suis Strains.</title>
        <authorList>
            <person name="Tohya M."/>
            <person name="Sekizaki T."/>
            <person name="Miyoshi-Akiyama T."/>
        </authorList>
    </citation>
    <scope>NUCLEOTIDE SEQUENCE [LARGE SCALE GENOMIC DNA]</scope>
    <source>
        <strain evidence="4 5">GUT187T</strain>
    </source>
</reference>
<evidence type="ECO:0000313" key="4">
    <source>
        <dbReference type="EMBL" id="BBA92990.1"/>
    </source>
</evidence>
<feature type="domain" description="MobA-like NTP transferase" evidence="3">
    <location>
        <begin position="3"/>
        <end position="83"/>
    </location>
</feature>
<dbReference type="PANTHER" id="PTHR43584:SF5">
    <property type="entry name" value="PROTEIN LICC"/>
    <property type="match status" value="1"/>
</dbReference>
<keyword evidence="2" id="KW-0548">Nucleotidyltransferase</keyword>
<dbReference type="SUPFAM" id="SSF53448">
    <property type="entry name" value="Nucleotide-diphospho-sugar transferases"/>
    <property type="match status" value="1"/>
</dbReference>
<gene>
    <name evidence="4" type="ORF">SR187_6930</name>
</gene>
<dbReference type="Pfam" id="PF12804">
    <property type="entry name" value="NTP_transf_3"/>
    <property type="match status" value="1"/>
</dbReference>
<evidence type="ECO:0000313" key="5">
    <source>
        <dbReference type="Proteomes" id="UP000269331"/>
    </source>
</evidence>
<organism evidence="4 5">
    <name type="scientific">Streptococcus ruminantium</name>
    <dbReference type="NCBI Taxonomy" id="1917441"/>
    <lineage>
        <taxon>Bacteria</taxon>
        <taxon>Bacillati</taxon>
        <taxon>Bacillota</taxon>
        <taxon>Bacilli</taxon>
        <taxon>Lactobacillales</taxon>
        <taxon>Streptococcaceae</taxon>
        <taxon>Streptococcus</taxon>
    </lineage>
</organism>
<protein>
    <submittedName>
        <fullName evidence="4">Nucleotidyltransferase</fullName>
    </submittedName>
</protein>
<dbReference type="Gene3D" id="3.90.550.10">
    <property type="entry name" value="Spore Coat Polysaccharide Biosynthesis Protein SpsA, Chain A"/>
    <property type="match status" value="1"/>
</dbReference>
<dbReference type="KEGG" id="srq:SR187_6930"/>
<evidence type="ECO:0000259" key="3">
    <source>
        <dbReference type="Pfam" id="PF12804"/>
    </source>
</evidence>
<name>A0A2Z5TNU8_9STRE</name>
<dbReference type="OrthoDB" id="9803871at2"/>
<dbReference type="InterPro" id="IPR029044">
    <property type="entry name" value="Nucleotide-diphossugar_trans"/>
</dbReference>